<evidence type="ECO:0000259" key="25">
    <source>
        <dbReference type="PROSITE" id="PS50885"/>
    </source>
</evidence>
<dbReference type="CDD" id="cd06225">
    <property type="entry name" value="HAMP"/>
    <property type="match status" value="1"/>
</dbReference>
<name>A0ABY8H3T6_9MICC</name>
<keyword evidence="17" id="KW-0902">Two-component regulatory system</keyword>
<dbReference type="Pfam" id="PF02518">
    <property type="entry name" value="HATPase_c"/>
    <property type="match status" value="1"/>
</dbReference>
<dbReference type="InterPro" id="IPR004358">
    <property type="entry name" value="Sig_transdc_His_kin-like_C"/>
</dbReference>
<dbReference type="SUPFAM" id="SSF55874">
    <property type="entry name" value="ATPase domain of HSP90 chaperone/DNA topoisomerase II/histidine kinase"/>
    <property type="match status" value="1"/>
</dbReference>
<feature type="transmembrane region" description="Helical" evidence="23">
    <location>
        <begin position="171"/>
        <end position="192"/>
    </location>
</feature>
<dbReference type="InterPro" id="IPR036097">
    <property type="entry name" value="HisK_dim/P_sf"/>
</dbReference>
<sequence length="480" mass="51676">MHRRLTAIYFTLLVVATLGLAVPLSVAVVDRATHTLVMDRTADAARFASLSENAILTGRVDSTEAELSIYEQLYGIRAVVLDADARLVAASSPDVRLQTLQEAAGFAPETAGLPGEIVMTALAGLRQESEPRIWPWSVRQLLIAEPINTGDETVGVVVTASPTGDLHRSILLQWLMIATGVALALVLGVWAARPLSQWVMRPVARLADAAQDISRGRLDARVSELDGPGELKHLAHAFNQMSATITEILDRQRHFVAYASHQIRNPLAGVRLRVEALGAALPPERLPAHRAALEELDRLTRTCEGLLNLARAADVDPEKVLVPLHAVALQRQRAWEPVAARREARVEVEVPEDLAVHLVEHTLDQTLDVLIDNALKFGGDGVTVTLQARRLAEGTVELIVDDDGPGIPTELLEQALVPFWRNGTARNAAGLDVAGGAGLGLSIVVTLLELDEGTLTLETRSPHGLRAVVRLPAATAALDH</sequence>
<evidence type="ECO:0000256" key="12">
    <source>
        <dbReference type="ARBA" id="ARBA00022801"/>
    </source>
</evidence>
<dbReference type="PANTHER" id="PTHR44936">
    <property type="entry name" value="SENSOR PROTEIN CREC"/>
    <property type="match status" value="1"/>
</dbReference>
<evidence type="ECO:0000256" key="18">
    <source>
        <dbReference type="ARBA" id="ARBA00023016"/>
    </source>
</evidence>
<evidence type="ECO:0000256" key="4">
    <source>
        <dbReference type="ARBA" id="ARBA00004651"/>
    </source>
</evidence>
<dbReference type="SUPFAM" id="SSF47384">
    <property type="entry name" value="Homodimeric domain of signal transducing histidine kinase"/>
    <property type="match status" value="1"/>
</dbReference>
<proteinExistence type="predicted"/>
<evidence type="ECO:0000256" key="8">
    <source>
        <dbReference type="ARBA" id="ARBA00022679"/>
    </source>
</evidence>
<dbReference type="PROSITE" id="PS50109">
    <property type="entry name" value="HIS_KIN"/>
    <property type="match status" value="1"/>
</dbReference>
<dbReference type="Gene3D" id="3.30.565.10">
    <property type="entry name" value="Histidine kinase-like ATPase, C-terminal domain"/>
    <property type="match status" value="1"/>
</dbReference>
<evidence type="ECO:0000256" key="6">
    <source>
        <dbReference type="ARBA" id="ARBA00022475"/>
    </source>
</evidence>
<dbReference type="GO" id="GO:0016301">
    <property type="term" value="F:kinase activity"/>
    <property type="evidence" value="ECO:0007669"/>
    <property type="project" value="UniProtKB-KW"/>
</dbReference>
<keyword evidence="6" id="KW-1003">Cell membrane</keyword>
<dbReference type="CDD" id="cd00075">
    <property type="entry name" value="HATPase"/>
    <property type="match status" value="1"/>
</dbReference>
<keyword evidence="13" id="KW-0067">ATP-binding</keyword>
<evidence type="ECO:0000256" key="7">
    <source>
        <dbReference type="ARBA" id="ARBA00022553"/>
    </source>
</evidence>
<evidence type="ECO:0000256" key="22">
    <source>
        <dbReference type="ARBA" id="ARBA00041776"/>
    </source>
</evidence>
<evidence type="ECO:0000256" key="17">
    <source>
        <dbReference type="ARBA" id="ARBA00023012"/>
    </source>
</evidence>
<dbReference type="InterPro" id="IPR003594">
    <property type="entry name" value="HATPase_dom"/>
</dbReference>
<evidence type="ECO:0000256" key="10">
    <source>
        <dbReference type="ARBA" id="ARBA00022741"/>
    </source>
</evidence>
<evidence type="ECO:0000259" key="24">
    <source>
        <dbReference type="PROSITE" id="PS50109"/>
    </source>
</evidence>
<evidence type="ECO:0000256" key="20">
    <source>
        <dbReference type="ARBA" id="ARBA00023211"/>
    </source>
</evidence>
<keyword evidence="16 23" id="KW-1133">Transmembrane helix</keyword>
<keyword evidence="9 23" id="KW-0812">Transmembrane</keyword>
<keyword evidence="7" id="KW-0597">Phosphoprotein</keyword>
<comment type="subcellular location">
    <subcellularLocation>
        <location evidence="4">Cell membrane</location>
        <topology evidence="4">Multi-pass membrane protein</topology>
    </subcellularLocation>
</comment>
<keyword evidence="23" id="KW-0472">Membrane</keyword>
<keyword evidence="11 26" id="KW-0418">Kinase</keyword>
<evidence type="ECO:0000256" key="2">
    <source>
        <dbReference type="ARBA" id="ARBA00001936"/>
    </source>
</evidence>
<gene>
    <name evidence="26" type="ORF">P8192_09370</name>
</gene>
<keyword evidence="12" id="KW-0378">Hydrolase</keyword>
<keyword evidence="8" id="KW-0808">Transferase</keyword>
<evidence type="ECO:0000256" key="1">
    <source>
        <dbReference type="ARBA" id="ARBA00000085"/>
    </source>
</evidence>
<accession>A0ABY8H3T6</accession>
<comment type="cofactor">
    <cofactor evidence="2">
        <name>Mn(2+)</name>
        <dbReference type="ChEBI" id="CHEBI:29035"/>
    </cofactor>
</comment>
<organism evidence="26 27">
    <name type="scientific">Citricoccus muralis</name>
    <dbReference type="NCBI Taxonomy" id="169134"/>
    <lineage>
        <taxon>Bacteria</taxon>
        <taxon>Bacillati</taxon>
        <taxon>Actinomycetota</taxon>
        <taxon>Actinomycetes</taxon>
        <taxon>Micrococcales</taxon>
        <taxon>Micrococcaceae</taxon>
        <taxon>Citricoccus</taxon>
    </lineage>
</organism>
<dbReference type="SMART" id="SM00387">
    <property type="entry name" value="HATPase_c"/>
    <property type="match status" value="1"/>
</dbReference>
<dbReference type="PROSITE" id="PS50885">
    <property type="entry name" value="HAMP"/>
    <property type="match status" value="1"/>
</dbReference>
<evidence type="ECO:0000256" key="9">
    <source>
        <dbReference type="ARBA" id="ARBA00022692"/>
    </source>
</evidence>
<dbReference type="Pfam" id="PF00512">
    <property type="entry name" value="HisKA"/>
    <property type="match status" value="1"/>
</dbReference>
<keyword evidence="14" id="KW-0460">Magnesium</keyword>
<evidence type="ECO:0000256" key="15">
    <source>
        <dbReference type="ARBA" id="ARBA00022912"/>
    </source>
</evidence>
<evidence type="ECO:0000256" key="5">
    <source>
        <dbReference type="ARBA" id="ARBA00012438"/>
    </source>
</evidence>
<feature type="domain" description="HAMP" evidence="25">
    <location>
        <begin position="197"/>
        <end position="250"/>
    </location>
</feature>
<keyword evidence="27" id="KW-1185">Reference proteome</keyword>
<keyword evidence="19" id="KW-0843">Virulence</keyword>
<keyword evidence="15" id="KW-0904">Protein phosphatase</keyword>
<dbReference type="Pfam" id="PF00672">
    <property type="entry name" value="HAMP"/>
    <property type="match status" value="1"/>
</dbReference>
<dbReference type="CDD" id="cd00082">
    <property type="entry name" value="HisKA"/>
    <property type="match status" value="1"/>
</dbReference>
<keyword evidence="20" id="KW-0464">Manganese</keyword>
<reference evidence="26 27" key="1">
    <citation type="submission" date="2023-04" db="EMBL/GenBank/DDBJ databases">
        <title>Funneling lignin-derived compounds into biodiesel using alkali-halophilic Citricoccus sp. P2.</title>
        <authorList>
            <person name="Luo C.-B."/>
        </authorList>
    </citation>
    <scope>NUCLEOTIDE SEQUENCE [LARGE SCALE GENOMIC DNA]</scope>
    <source>
        <strain evidence="26 27">P2</strain>
    </source>
</reference>
<dbReference type="Gene3D" id="6.10.340.10">
    <property type="match status" value="1"/>
</dbReference>
<dbReference type="PRINTS" id="PR00344">
    <property type="entry name" value="BCTRLSENSOR"/>
</dbReference>
<dbReference type="EC" id="2.7.13.3" evidence="5"/>
<keyword evidence="10" id="KW-0547">Nucleotide-binding</keyword>
<protein>
    <recommendedName>
        <fullName evidence="21">Signal transduction histidine-protein kinase/phosphatase MprB</fullName>
        <ecNumber evidence="5">2.7.13.3</ecNumber>
    </recommendedName>
    <alternativeName>
        <fullName evidence="22">Mycobacterial persistence regulator B</fullName>
    </alternativeName>
</protein>
<comment type="cofactor">
    <cofactor evidence="3">
        <name>Mg(2+)</name>
        <dbReference type="ChEBI" id="CHEBI:18420"/>
    </cofactor>
</comment>
<evidence type="ECO:0000256" key="11">
    <source>
        <dbReference type="ARBA" id="ARBA00022777"/>
    </source>
</evidence>
<evidence type="ECO:0000313" key="27">
    <source>
        <dbReference type="Proteomes" id="UP001219037"/>
    </source>
</evidence>
<dbReference type="InterPro" id="IPR003660">
    <property type="entry name" value="HAMP_dom"/>
</dbReference>
<evidence type="ECO:0000256" key="3">
    <source>
        <dbReference type="ARBA" id="ARBA00001946"/>
    </source>
</evidence>
<dbReference type="InterPro" id="IPR050980">
    <property type="entry name" value="2C_sensor_his_kinase"/>
</dbReference>
<evidence type="ECO:0000256" key="14">
    <source>
        <dbReference type="ARBA" id="ARBA00022842"/>
    </source>
</evidence>
<dbReference type="Proteomes" id="UP001219037">
    <property type="component" value="Chromosome"/>
</dbReference>
<dbReference type="InterPro" id="IPR036890">
    <property type="entry name" value="HATPase_C_sf"/>
</dbReference>
<dbReference type="Gene3D" id="1.10.287.130">
    <property type="match status" value="1"/>
</dbReference>
<dbReference type="InterPro" id="IPR005467">
    <property type="entry name" value="His_kinase_dom"/>
</dbReference>
<evidence type="ECO:0000313" key="26">
    <source>
        <dbReference type="EMBL" id="WFP15611.1"/>
    </source>
</evidence>
<dbReference type="EMBL" id="CP121252">
    <property type="protein sequence ID" value="WFP15611.1"/>
    <property type="molecule type" value="Genomic_DNA"/>
</dbReference>
<dbReference type="PANTHER" id="PTHR44936:SF9">
    <property type="entry name" value="SENSOR PROTEIN CREC"/>
    <property type="match status" value="1"/>
</dbReference>
<dbReference type="SMART" id="SM00388">
    <property type="entry name" value="HisKA"/>
    <property type="match status" value="1"/>
</dbReference>
<dbReference type="RefSeq" id="WP_278156506.1">
    <property type="nucleotide sequence ID" value="NZ_CP121252.1"/>
</dbReference>
<feature type="domain" description="Histidine kinase" evidence="24">
    <location>
        <begin position="258"/>
        <end position="475"/>
    </location>
</feature>
<dbReference type="SMART" id="SM00304">
    <property type="entry name" value="HAMP"/>
    <property type="match status" value="1"/>
</dbReference>
<dbReference type="InterPro" id="IPR003661">
    <property type="entry name" value="HisK_dim/P_dom"/>
</dbReference>
<evidence type="ECO:0000256" key="23">
    <source>
        <dbReference type="SAM" id="Phobius"/>
    </source>
</evidence>
<evidence type="ECO:0000256" key="19">
    <source>
        <dbReference type="ARBA" id="ARBA00023026"/>
    </source>
</evidence>
<keyword evidence="18" id="KW-0346">Stress response</keyword>
<dbReference type="SUPFAM" id="SSF158472">
    <property type="entry name" value="HAMP domain-like"/>
    <property type="match status" value="1"/>
</dbReference>
<evidence type="ECO:0000256" key="16">
    <source>
        <dbReference type="ARBA" id="ARBA00022989"/>
    </source>
</evidence>
<evidence type="ECO:0000256" key="13">
    <source>
        <dbReference type="ARBA" id="ARBA00022840"/>
    </source>
</evidence>
<comment type="catalytic activity">
    <reaction evidence="1">
        <text>ATP + protein L-histidine = ADP + protein N-phospho-L-histidine.</text>
        <dbReference type="EC" id="2.7.13.3"/>
    </reaction>
</comment>
<evidence type="ECO:0000256" key="21">
    <source>
        <dbReference type="ARBA" id="ARBA00040454"/>
    </source>
</evidence>